<organism evidence="1 2">
    <name type="scientific">Hominisplanchenecus murintestinalis</name>
    <dbReference type="NCBI Taxonomy" id="2941517"/>
    <lineage>
        <taxon>Bacteria</taxon>
        <taxon>Bacillati</taxon>
        <taxon>Bacillota</taxon>
        <taxon>Clostridia</taxon>
        <taxon>Lachnospirales</taxon>
        <taxon>Lachnospiraceae</taxon>
        <taxon>Hominisplanchenecus</taxon>
    </lineage>
</organism>
<accession>A0AC61QXJ0</accession>
<protein>
    <submittedName>
        <fullName evidence="1">Uncharacterized protein</fullName>
    </submittedName>
</protein>
<name>A0AC61QXJ0_9FIRM</name>
<gene>
    <name evidence="1" type="ORF">E5357_11165</name>
</gene>
<dbReference type="EMBL" id="SRZB01000026">
    <property type="protein sequence ID" value="TGX97777.1"/>
    <property type="molecule type" value="Genomic_DNA"/>
</dbReference>
<evidence type="ECO:0000313" key="1">
    <source>
        <dbReference type="EMBL" id="TGX97777.1"/>
    </source>
</evidence>
<dbReference type="Proteomes" id="UP000307720">
    <property type="component" value="Unassembled WGS sequence"/>
</dbReference>
<proteinExistence type="predicted"/>
<evidence type="ECO:0000313" key="2">
    <source>
        <dbReference type="Proteomes" id="UP000307720"/>
    </source>
</evidence>
<reference evidence="1" key="1">
    <citation type="submission" date="2019-04" db="EMBL/GenBank/DDBJ databases">
        <title>Microbes associate with the intestines of laboratory mice.</title>
        <authorList>
            <person name="Navarre W."/>
            <person name="Wong E."/>
            <person name="Huang K."/>
            <person name="Tropini C."/>
            <person name="Ng K."/>
            <person name="Yu B."/>
        </authorList>
    </citation>
    <scope>NUCLEOTIDE SEQUENCE</scope>
    <source>
        <strain evidence="1">NM72_1-8</strain>
    </source>
</reference>
<sequence>MKVLDIFSWLPAKEISLEQLEQIFIDYKSGIYNSEYIVLSELPNNVSEDILTCKNELLKEGKKVAFILKEEKVIAVIGYQE</sequence>
<comment type="caution">
    <text evidence="1">The sequence shown here is derived from an EMBL/GenBank/DDBJ whole genome shotgun (WGS) entry which is preliminary data.</text>
</comment>
<keyword evidence="2" id="KW-1185">Reference proteome</keyword>